<comment type="function">
    <text evidence="1">Catalyzes the decarboxylation of orotidine 5'-monophosphate (OMP) to uridine 5'-monophosphate (UMP).</text>
</comment>
<dbReference type="Pfam" id="PF00215">
    <property type="entry name" value="OMPdecase"/>
    <property type="match status" value="1"/>
</dbReference>
<accession>A0A1F4PRB5</accession>
<feature type="active site" description="For OMPdecase activity" evidence="9">
    <location>
        <position position="79"/>
    </location>
</feature>
<dbReference type="InterPro" id="IPR013785">
    <property type="entry name" value="Aldolase_TIM"/>
</dbReference>
<evidence type="ECO:0000256" key="9">
    <source>
        <dbReference type="PIRSR" id="PIRSR614732-1"/>
    </source>
</evidence>
<dbReference type="GO" id="GO:0006207">
    <property type="term" value="P:'de novo' pyrimidine nucleobase biosynthetic process"/>
    <property type="evidence" value="ECO:0007669"/>
    <property type="project" value="InterPro"/>
</dbReference>
<feature type="binding site" evidence="10">
    <location>
        <position position="210"/>
    </location>
    <ligand>
        <name>substrate</name>
    </ligand>
</feature>
<evidence type="ECO:0000256" key="4">
    <source>
        <dbReference type="ARBA" id="ARBA00021923"/>
    </source>
</evidence>
<feature type="binding site" evidence="10">
    <location>
        <position position="40"/>
    </location>
    <ligand>
        <name>substrate</name>
    </ligand>
</feature>
<comment type="similarity">
    <text evidence="11">Belongs to the OMP decarboxylase family.</text>
</comment>
<dbReference type="InterPro" id="IPR014732">
    <property type="entry name" value="OMPdecase"/>
</dbReference>
<gene>
    <name evidence="13" type="ORF">A2994_00995</name>
</gene>
<feature type="binding site" evidence="10">
    <location>
        <position position="231"/>
    </location>
    <ligand>
        <name>substrate</name>
    </ligand>
</feature>
<feature type="domain" description="Orotidine 5'-phosphate decarboxylase" evidence="12">
    <location>
        <begin position="12"/>
        <end position="250"/>
    </location>
</feature>
<evidence type="ECO:0000313" key="14">
    <source>
        <dbReference type="Proteomes" id="UP000179010"/>
    </source>
</evidence>
<feature type="active site" description="For OMPdecase activity" evidence="9">
    <location>
        <position position="74"/>
    </location>
</feature>
<feature type="binding site" evidence="10">
    <location>
        <position position="230"/>
    </location>
    <ligand>
        <name>substrate</name>
    </ligand>
</feature>
<dbReference type="GO" id="GO:0004590">
    <property type="term" value="F:orotidine-5'-phosphate decarboxylase activity"/>
    <property type="evidence" value="ECO:0007669"/>
    <property type="project" value="UniProtKB-EC"/>
</dbReference>
<dbReference type="EC" id="4.1.1.23" evidence="3 11"/>
<dbReference type="SMART" id="SM00934">
    <property type="entry name" value="OMPdecase"/>
    <property type="match status" value="1"/>
</dbReference>
<dbReference type="InterPro" id="IPR018089">
    <property type="entry name" value="OMPdecase_AS"/>
</dbReference>
<keyword evidence="6 11" id="KW-0665">Pyrimidine biosynthesis</keyword>
<reference evidence="13 14" key="1">
    <citation type="journal article" date="2016" name="Nat. Commun.">
        <title>Thousands of microbial genomes shed light on interconnected biogeochemical processes in an aquifer system.</title>
        <authorList>
            <person name="Anantharaman K."/>
            <person name="Brown C.T."/>
            <person name="Hug L.A."/>
            <person name="Sharon I."/>
            <person name="Castelle C.J."/>
            <person name="Probst A.J."/>
            <person name="Thomas B.C."/>
            <person name="Singh A."/>
            <person name="Wilkins M.J."/>
            <person name="Karaoz U."/>
            <person name="Brodie E.L."/>
            <person name="Williams K.H."/>
            <person name="Hubbard S.S."/>
            <person name="Banfield J.F."/>
        </authorList>
    </citation>
    <scope>NUCLEOTIDE SEQUENCE [LARGE SCALE GENOMIC DNA]</scope>
</reference>
<evidence type="ECO:0000313" key="13">
    <source>
        <dbReference type="EMBL" id="OGB85582.1"/>
    </source>
</evidence>
<keyword evidence="7 11" id="KW-0456">Lyase</keyword>
<dbReference type="Proteomes" id="UP000179010">
    <property type="component" value="Unassembled WGS sequence"/>
</dbReference>
<dbReference type="PROSITE" id="PS00156">
    <property type="entry name" value="OMPDECASE"/>
    <property type="match status" value="1"/>
</dbReference>
<sequence>MARDGSLSLAERIIIPLDFSRPEEAFGVVEMLVSSGCWFKLGLEAITASLNPDVPIVANCIKLIKREGGRIFFDGKFCDIPNTVGAAAANAAALGGVDAFNMHAWSGRKAMLKAVANRGQAEVWVVTLLTSLGYEDLADLGFFGMPSNMMTGYAKEGKIQYLVRRMAVVAKECGCQGIICSPRELPALQDISLTKITPGVRPEWASQDDQKRIMTPREAIAKGADFLVIGRPITSPPPTMGGPKEAFNRVLDEILLGLEERPLGKVGA</sequence>
<dbReference type="GO" id="GO:0005829">
    <property type="term" value="C:cytosol"/>
    <property type="evidence" value="ECO:0007669"/>
    <property type="project" value="TreeGrafter"/>
</dbReference>
<dbReference type="SUPFAM" id="SSF51366">
    <property type="entry name" value="Ribulose-phoshate binding barrel"/>
    <property type="match status" value="1"/>
</dbReference>
<proteinExistence type="inferred from homology"/>
<name>A0A1F4PRB5_UNCK3</name>
<evidence type="ECO:0000256" key="2">
    <source>
        <dbReference type="ARBA" id="ARBA00004861"/>
    </source>
</evidence>
<dbReference type="GO" id="GO:0044205">
    <property type="term" value="P:'de novo' UMP biosynthetic process"/>
    <property type="evidence" value="ECO:0007669"/>
    <property type="project" value="UniProtKB-UniPathway"/>
</dbReference>
<dbReference type="InterPro" id="IPR001754">
    <property type="entry name" value="OMPdeCOase_dom"/>
</dbReference>
<dbReference type="NCBIfam" id="TIGR01740">
    <property type="entry name" value="pyrF"/>
    <property type="match status" value="1"/>
</dbReference>
<evidence type="ECO:0000256" key="1">
    <source>
        <dbReference type="ARBA" id="ARBA00002356"/>
    </source>
</evidence>
<dbReference type="EMBL" id="METE01000002">
    <property type="protein sequence ID" value="OGB85582.1"/>
    <property type="molecule type" value="Genomic_DNA"/>
</dbReference>
<evidence type="ECO:0000256" key="11">
    <source>
        <dbReference type="RuleBase" id="RU000512"/>
    </source>
</evidence>
<dbReference type="InterPro" id="IPR011060">
    <property type="entry name" value="RibuloseP-bd_barrel"/>
</dbReference>
<keyword evidence="5 11" id="KW-0210">Decarboxylase</keyword>
<dbReference type="STRING" id="1798539.A2994_00995"/>
<evidence type="ECO:0000256" key="3">
    <source>
        <dbReference type="ARBA" id="ARBA00012321"/>
    </source>
</evidence>
<dbReference type="CDD" id="cd04725">
    <property type="entry name" value="OMP_decarboxylase_like"/>
    <property type="match status" value="1"/>
</dbReference>
<dbReference type="AlphaFoldDB" id="A0A1F4PRB5"/>
<feature type="binding site" evidence="10">
    <location>
        <position position="18"/>
    </location>
    <ligand>
        <name>substrate</name>
    </ligand>
</feature>
<evidence type="ECO:0000259" key="12">
    <source>
        <dbReference type="SMART" id="SM00934"/>
    </source>
</evidence>
<comment type="pathway">
    <text evidence="2 11">Pyrimidine metabolism; UMP biosynthesis via de novo pathway; UMP from orotate: step 2/2.</text>
</comment>
<comment type="caution">
    <text evidence="13">The sequence shown here is derived from an EMBL/GenBank/DDBJ whole genome shotgun (WGS) entry which is preliminary data.</text>
</comment>
<comment type="catalytic activity">
    <reaction evidence="8 11">
        <text>orotidine 5'-phosphate + H(+) = UMP + CO2</text>
        <dbReference type="Rhea" id="RHEA:11596"/>
        <dbReference type="ChEBI" id="CHEBI:15378"/>
        <dbReference type="ChEBI" id="CHEBI:16526"/>
        <dbReference type="ChEBI" id="CHEBI:57538"/>
        <dbReference type="ChEBI" id="CHEBI:57865"/>
        <dbReference type="EC" id="4.1.1.23"/>
    </reaction>
</comment>
<evidence type="ECO:0000256" key="10">
    <source>
        <dbReference type="PIRSR" id="PIRSR614732-2"/>
    </source>
</evidence>
<protein>
    <recommendedName>
        <fullName evidence="4 11">Orotidine 5'-phosphate decarboxylase</fullName>
        <ecNumber evidence="3 11">4.1.1.23</ecNumber>
    </recommendedName>
</protein>
<dbReference type="Gene3D" id="3.20.20.70">
    <property type="entry name" value="Aldolase class I"/>
    <property type="match status" value="1"/>
</dbReference>
<evidence type="ECO:0000256" key="7">
    <source>
        <dbReference type="ARBA" id="ARBA00023239"/>
    </source>
</evidence>
<dbReference type="PANTHER" id="PTHR32119:SF2">
    <property type="entry name" value="OROTIDINE 5'-PHOSPHATE DECARBOXYLASE"/>
    <property type="match status" value="1"/>
</dbReference>
<feature type="active site" description="For OMPdecase activity" evidence="9">
    <location>
        <position position="76"/>
    </location>
</feature>
<evidence type="ECO:0000256" key="6">
    <source>
        <dbReference type="ARBA" id="ARBA00022975"/>
    </source>
</evidence>
<evidence type="ECO:0000256" key="8">
    <source>
        <dbReference type="ARBA" id="ARBA00049157"/>
    </source>
</evidence>
<dbReference type="PANTHER" id="PTHR32119">
    <property type="entry name" value="OROTIDINE 5'-PHOSPHATE DECARBOXYLASE"/>
    <property type="match status" value="1"/>
</dbReference>
<organism evidence="13 14">
    <name type="scientific">candidate division Kazan bacterium RIFCSPLOWO2_01_FULL_48_13</name>
    <dbReference type="NCBI Taxonomy" id="1798539"/>
    <lineage>
        <taxon>Bacteria</taxon>
        <taxon>Bacteria division Kazan-3B-28</taxon>
    </lineage>
</organism>
<feature type="binding site" evidence="10">
    <location>
        <position position="201"/>
    </location>
    <ligand>
        <name>substrate</name>
    </ligand>
</feature>
<feature type="binding site" evidence="10">
    <location>
        <position position="130"/>
    </location>
    <ligand>
        <name>substrate</name>
    </ligand>
</feature>
<dbReference type="UniPathway" id="UPA00070">
    <property type="reaction ID" value="UER00120"/>
</dbReference>
<evidence type="ECO:0000256" key="5">
    <source>
        <dbReference type="ARBA" id="ARBA00022793"/>
    </source>
</evidence>